<name>A0A315Z9S9_SEDFL</name>
<evidence type="ECO:0000313" key="1">
    <source>
        <dbReference type="EMBL" id="PWJ40820.1"/>
    </source>
</evidence>
<proteinExistence type="predicted"/>
<protein>
    <submittedName>
        <fullName evidence="1">Uncharacterized protein</fullName>
    </submittedName>
</protein>
<keyword evidence="2" id="KW-1185">Reference proteome</keyword>
<comment type="caution">
    <text evidence="1">The sequence shown here is derived from an EMBL/GenBank/DDBJ whole genome shotgun (WGS) entry which is preliminary data.</text>
</comment>
<dbReference type="AlphaFoldDB" id="A0A315Z9S9"/>
<reference evidence="1 2" key="1">
    <citation type="submission" date="2018-03" db="EMBL/GenBank/DDBJ databases">
        <title>Genomic Encyclopedia of Archaeal and Bacterial Type Strains, Phase II (KMG-II): from individual species to whole genera.</title>
        <authorList>
            <person name="Goeker M."/>
        </authorList>
    </citation>
    <scope>NUCLEOTIDE SEQUENCE [LARGE SCALE GENOMIC DNA]</scope>
    <source>
        <strain evidence="1 2">DSM 28229</strain>
    </source>
</reference>
<dbReference type="RefSeq" id="WP_109619592.1">
    <property type="nucleotide sequence ID" value="NZ_QGDO01000004.1"/>
</dbReference>
<organism evidence="1 2">
    <name type="scientific">Sediminitomix flava</name>
    <dbReference type="NCBI Taxonomy" id="379075"/>
    <lineage>
        <taxon>Bacteria</taxon>
        <taxon>Pseudomonadati</taxon>
        <taxon>Bacteroidota</taxon>
        <taxon>Cytophagia</taxon>
        <taxon>Cytophagales</taxon>
        <taxon>Flammeovirgaceae</taxon>
        <taxon>Sediminitomix</taxon>
    </lineage>
</organism>
<accession>A0A315Z9S9</accession>
<evidence type="ECO:0000313" key="2">
    <source>
        <dbReference type="Proteomes" id="UP000245535"/>
    </source>
</evidence>
<dbReference type="Proteomes" id="UP000245535">
    <property type="component" value="Unassembled WGS sequence"/>
</dbReference>
<gene>
    <name evidence="1" type="ORF">BC781_10479</name>
</gene>
<dbReference type="EMBL" id="QGDO01000004">
    <property type="protein sequence ID" value="PWJ40820.1"/>
    <property type="molecule type" value="Genomic_DNA"/>
</dbReference>
<sequence>MRTYKGILLILFIILTTIASINTKYDLRPKKIERGEKSVYLEDSVSISNQVLTIFDSIGLMDDIEK</sequence>